<dbReference type="Pfam" id="PF00004">
    <property type="entry name" value="AAA"/>
    <property type="match status" value="1"/>
</dbReference>
<accession>A0A1L9RS94</accession>
<proteinExistence type="predicted"/>
<evidence type="ECO:0000313" key="3">
    <source>
        <dbReference type="EMBL" id="OJJ37800.1"/>
    </source>
</evidence>
<dbReference type="PANTHER" id="PTHR46411:SF3">
    <property type="entry name" value="AAA+ ATPASE DOMAIN-CONTAINING PROTEIN"/>
    <property type="match status" value="1"/>
</dbReference>
<dbReference type="VEuPathDB" id="FungiDB:ASPWEDRAFT_27149"/>
<reference evidence="4" key="1">
    <citation type="journal article" date="2017" name="Genome Biol.">
        <title>Comparative genomics reveals high biological diversity and specific adaptations in the industrially and medically important fungal genus Aspergillus.</title>
        <authorList>
            <person name="de Vries R.P."/>
            <person name="Riley R."/>
            <person name="Wiebenga A."/>
            <person name="Aguilar-Osorio G."/>
            <person name="Amillis S."/>
            <person name="Uchima C.A."/>
            <person name="Anderluh G."/>
            <person name="Asadollahi M."/>
            <person name="Askin M."/>
            <person name="Barry K."/>
            <person name="Battaglia E."/>
            <person name="Bayram O."/>
            <person name="Benocci T."/>
            <person name="Braus-Stromeyer S.A."/>
            <person name="Caldana C."/>
            <person name="Canovas D."/>
            <person name="Cerqueira G.C."/>
            <person name="Chen F."/>
            <person name="Chen W."/>
            <person name="Choi C."/>
            <person name="Clum A."/>
            <person name="Dos Santos R.A."/>
            <person name="Damasio A.R."/>
            <person name="Diallinas G."/>
            <person name="Emri T."/>
            <person name="Fekete E."/>
            <person name="Flipphi M."/>
            <person name="Freyberg S."/>
            <person name="Gallo A."/>
            <person name="Gournas C."/>
            <person name="Habgood R."/>
            <person name="Hainaut M."/>
            <person name="Harispe M.L."/>
            <person name="Henrissat B."/>
            <person name="Hilden K.S."/>
            <person name="Hope R."/>
            <person name="Hossain A."/>
            <person name="Karabika E."/>
            <person name="Karaffa L."/>
            <person name="Karanyi Z."/>
            <person name="Krasevec N."/>
            <person name="Kuo A."/>
            <person name="Kusch H."/>
            <person name="LaButti K."/>
            <person name="Lagendijk E.L."/>
            <person name="Lapidus A."/>
            <person name="Levasseur A."/>
            <person name="Lindquist E."/>
            <person name="Lipzen A."/>
            <person name="Logrieco A.F."/>
            <person name="MacCabe A."/>
            <person name="Maekelae M.R."/>
            <person name="Malavazi I."/>
            <person name="Melin P."/>
            <person name="Meyer V."/>
            <person name="Mielnichuk N."/>
            <person name="Miskei M."/>
            <person name="Molnar A.P."/>
            <person name="Mule G."/>
            <person name="Ngan C.Y."/>
            <person name="Orejas M."/>
            <person name="Orosz E."/>
            <person name="Ouedraogo J.P."/>
            <person name="Overkamp K.M."/>
            <person name="Park H.-S."/>
            <person name="Perrone G."/>
            <person name="Piumi F."/>
            <person name="Punt P.J."/>
            <person name="Ram A.F."/>
            <person name="Ramon A."/>
            <person name="Rauscher S."/>
            <person name="Record E."/>
            <person name="Riano-Pachon D.M."/>
            <person name="Robert V."/>
            <person name="Roehrig J."/>
            <person name="Ruller R."/>
            <person name="Salamov A."/>
            <person name="Salih N.S."/>
            <person name="Samson R.A."/>
            <person name="Sandor E."/>
            <person name="Sanguinetti M."/>
            <person name="Schuetze T."/>
            <person name="Sepcic K."/>
            <person name="Shelest E."/>
            <person name="Sherlock G."/>
            <person name="Sophianopoulou V."/>
            <person name="Squina F.M."/>
            <person name="Sun H."/>
            <person name="Susca A."/>
            <person name="Todd R.B."/>
            <person name="Tsang A."/>
            <person name="Unkles S.E."/>
            <person name="van de Wiele N."/>
            <person name="van Rossen-Uffink D."/>
            <person name="Oliveira J.V."/>
            <person name="Vesth T.C."/>
            <person name="Visser J."/>
            <person name="Yu J.-H."/>
            <person name="Zhou M."/>
            <person name="Andersen M.R."/>
            <person name="Archer D.B."/>
            <person name="Baker S.E."/>
            <person name="Benoit I."/>
            <person name="Brakhage A.A."/>
            <person name="Braus G.H."/>
            <person name="Fischer R."/>
            <person name="Frisvad J.C."/>
            <person name="Goldman G.H."/>
            <person name="Houbraken J."/>
            <person name="Oakley B."/>
            <person name="Pocsi I."/>
            <person name="Scazzocchio C."/>
            <person name="Seiboth B."/>
            <person name="vanKuyk P.A."/>
            <person name="Wortman J."/>
            <person name="Dyer P.S."/>
            <person name="Grigoriev I.V."/>
        </authorList>
    </citation>
    <scope>NUCLEOTIDE SEQUENCE [LARGE SCALE GENOMIC DNA]</scope>
    <source>
        <strain evidence="4">DTO 134E9</strain>
    </source>
</reference>
<dbReference type="EMBL" id="KV878211">
    <property type="protein sequence ID" value="OJJ37800.1"/>
    <property type="molecule type" value="Genomic_DNA"/>
</dbReference>
<dbReference type="SUPFAM" id="SSF52540">
    <property type="entry name" value="P-loop containing nucleoside triphosphate hydrolases"/>
    <property type="match status" value="1"/>
</dbReference>
<dbReference type="Proteomes" id="UP000184383">
    <property type="component" value="Unassembled WGS sequence"/>
</dbReference>
<protein>
    <recommendedName>
        <fullName evidence="2">ATPase AAA-type core domain-containing protein</fullName>
    </recommendedName>
</protein>
<organism evidence="3 4">
    <name type="scientific">Aspergillus wentii DTO 134E9</name>
    <dbReference type="NCBI Taxonomy" id="1073089"/>
    <lineage>
        <taxon>Eukaryota</taxon>
        <taxon>Fungi</taxon>
        <taxon>Dikarya</taxon>
        <taxon>Ascomycota</taxon>
        <taxon>Pezizomycotina</taxon>
        <taxon>Eurotiomycetes</taxon>
        <taxon>Eurotiomycetidae</taxon>
        <taxon>Eurotiales</taxon>
        <taxon>Aspergillaceae</taxon>
        <taxon>Aspergillus</taxon>
        <taxon>Aspergillus subgen. Cremei</taxon>
    </lineage>
</organism>
<sequence>MDENYRRIIRSTISSHFMETDRERNSEGRVYRPDFISGKGRGLIVLLHGAPGVGKTATAEAVALEYQKPLFPITCGDLGITPEGRDRTDIERNAMVSVFLRILEYYSGILFLTTNRSTHQPVLSHLSRFDTLAILKSNLASLSDCYKPPNGEPAKAGHILIDQDESEEYIRNAVQIAKCLASFESPNGPAKLKAHHFNTVNLTMTEFDRYLEDARGVSDQKFARREGVRSDLRVMIVLAKLLVIGVGGFLIGLPRCDSHRQPSIPDLKVRHQSISMQQDKDLQASHIPVQDTLQWWHRQAIVIFNEPNKPLTNQLTTQPIPWIAEMALSYTHPIPTLLPSTSLHEWSTQQAWKTPRLGSIWHRKKDITATVHNQSLGLLHSLAIVHSSGNKAKLDPLGHRTCR</sequence>
<evidence type="ECO:0000256" key="1">
    <source>
        <dbReference type="SAM" id="Phobius"/>
    </source>
</evidence>
<dbReference type="GeneID" id="63748807"/>
<dbReference type="GO" id="GO:0005524">
    <property type="term" value="F:ATP binding"/>
    <property type="evidence" value="ECO:0007669"/>
    <property type="project" value="InterPro"/>
</dbReference>
<dbReference type="InterPro" id="IPR027417">
    <property type="entry name" value="P-loop_NTPase"/>
</dbReference>
<dbReference type="CDD" id="cd00009">
    <property type="entry name" value="AAA"/>
    <property type="match status" value="1"/>
</dbReference>
<dbReference type="PANTHER" id="PTHR46411">
    <property type="entry name" value="FAMILY ATPASE, PUTATIVE-RELATED"/>
    <property type="match status" value="1"/>
</dbReference>
<dbReference type="STRING" id="1073089.A0A1L9RS94"/>
<feature type="transmembrane region" description="Helical" evidence="1">
    <location>
        <begin position="234"/>
        <end position="253"/>
    </location>
</feature>
<keyword evidence="1" id="KW-0472">Membrane</keyword>
<feature type="domain" description="ATPase AAA-type core" evidence="2">
    <location>
        <begin position="45"/>
        <end position="79"/>
    </location>
</feature>
<keyword evidence="4" id="KW-1185">Reference proteome</keyword>
<name>A0A1L9RS94_ASPWE</name>
<dbReference type="RefSeq" id="XP_040691476.1">
    <property type="nucleotide sequence ID" value="XM_040832959.1"/>
</dbReference>
<keyword evidence="1" id="KW-1133">Transmembrane helix</keyword>
<dbReference type="AlphaFoldDB" id="A0A1L9RS94"/>
<evidence type="ECO:0000313" key="4">
    <source>
        <dbReference type="Proteomes" id="UP000184383"/>
    </source>
</evidence>
<dbReference type="OrthoDB" id="10042665at2759"/>
<dbReference type="GO" id="GO:0016887">
    <property type="term" value="F:ATP hydrolysis activity"/>
    <property type="evidence" value="ECO:0007669"/>
    <property type="project" value="InterPro"/>
</dbReference>
<dbReference type="InterPro" id="IPR003959">
    <property type="entry name" value="ATPase_AAA_core"/>
</dbReference>
<gene>
    <name evidence="3" type="ORF">ASPWEDRAFT_27149</name>
</gene>
<evidence type="ECO:0000259" key="2">
    <source>
        <dbReference type="Pfam" id="PF00004"/>
    </source>
</evidence>
<keyword evidence="1" id="KW-0812">Transmembrane</keyword>
<dbReference type="Gene3D" id="3.40.50.300">
    <property type="entry name" value="P-loop containing nucleotide triphosphate hydrolases"/>
    <property type="match status" value="1"/>
</dbReference>